<accession>A0A396YNG8</accession>
<gene>
    <name evidence="2" type="ORF">DLM75_22490</name>
</gene>
<protein>
    <submittedName>
        <fullName evidence="2">Uncharacterized protein</fullName>
    </submittedName>
</protein>
<evidence type="ECO:0000313" key="2">
    <source>
        <dbReference type="EMBL" id="RHX84651.1"/>
    </source>
</evidence>
<reference evidence="3" key="1">
    <citation type="submission" date="2018-05" db="EMBL/GenBank/DDBJ databases">
        <title>Leptospira yasudae sp. nov. and Leptospira stimsonii sp. nov., two pathogenic species of the genus Leptospira isolated from environmental sources.</title>
        <authorList>
            <person name="Casanovas-Massana A."/>
            <person name="Hamond C."/>
            <person name="Santos L.A."/>
            <person name="Hacker K.P."/>
            <person name="Balassiano I."/>
            <person name="Medeiros M.A."/>
            <person name="Reis M.G."/>
            <person name="Ko A.I."/>
            <person name="Wunder E.A."/>
        </authorList>
    </citation>
    <scope>NUCLEOTIDE SEQUENCE [LARGE SCALE GENOMIC DNA]</scope>
    <source>
        <strain evidence="3">Yale</strain>
    </source>
</reference>
<keyword evidence="1" id="KW-0812">Transmembrane</keyword>
<evidence type="ECO:0000256" key="1">
    <source>
        <dbReference type="SAM" id="Phobius"/>
    </source>
</evidence>
<sequence>MLENAGLSLLRFIKLYLLFFIRVEFLLKLSLKRRCFVSILFPPLKERMHFLKFQRTELARKKKFFLS</sequence>
<dbReference type="AlphaFoldDB" id="A0A396YNG8"/>
<feature type="transmembrane region" description="Helical" evidence="1">
    <location>
        <begin position="12"/>
        <end position="31"/>
    </location>
</feature>
<dbReference type="Proteomes" id="UP000265798">
    <property type="component" value="Unassembled WGS sequence"/>
</dbReference>
<evidence type="ECO:0000313" key="3">
    <source>
        <dbReference type="Proteomes" id="UP000265798"/>
    </source>
</evidence>
<organism evidence="2 3">
    <name type="scientific">Leptospira stimsonii</name>
    <dbReference type="NCBI Taxonomy" id="2202203"/>
    <lineage>
        <taxon>Bacteria</taxon>
        <taxon>Pseudomonadati</taxon>
        <taxon>Spirochaetota</taxon>
        <taxon>Spirochaetia</taxon>
        <taxon>Leptospirales</taxon>
        <taxon>Leptospiraceae</taxon>
        <taxon>Leptospira</taxon>
    </lineage>
</organism>
<name>A0A396YNG8_9LEPT</name>
<keyword evidence="1" id="KW-1133">Transmembrane helix</keyword>
<comment type="caution">
    <text evidence="2">The sequence shown here is derived from an EMBL/GenBank/DDBJ whole genome shotgun (WGS) entry which is preliminary data.</text>
</comment>
<keyword evidence="1" id="KW-0472">Membrane</keyword>
<proteinExistence type="predicted"/>
<dbReference type="EMBL" id="QHCT01000012">
    <property type="protein sequence ID" value="RHX84651.1"/>
    <property type="molecule type" value="Genomic_DNA"/>
</dbReference>